<keyword evidence="2" id="KW-1185">Reference proteome</keyword>
<dbReference type="AlphaFoldDB" id="A0A8J3SVJ9"/>
<dbReference type="Gene3D" id="1.25.10.10">
    <property type="entry name" value="Leucine-rich Repeat Variant"/>
    <property type="match status" value="1"/>
</dbReference>
<evidence type="ECO:0008006" key="3">
    <source>
        <dbReference type="Google" id="ProtNLM"/>
    </source>
</evidence>
<evidence type="ECO:0000313" key="1">
    <source>
        <dbReference type="EMBL" id="GIH99861.1"/>
    </source>
</evidence>
<protein>
    <recommendedName>
        <fullName evidence="3">HEAT repeat domain-containing protein</fullName>
    </recommendedName>
</protein>
<sequence length="202" mass="21384">MALVRRAVDTPPQAPDTDPRLLIAALTDADADRRRRAALALGAEPTAVPALLERVAVEEDAAVREAVLTVLAARDEAEVATGLAVHLRSDDAALRTAVVEALAAMPNGVAPLLPQLVLDPDHDVRILTAMVMADLASPEAVRWLVEMVSADRHPNVVASAVDALLPLAGAEHRALLQAVGERFRDDPFLRFTIDAALPSLDG</sequence>
<dbReference type="Pfam" id="PF13646">
    <property type="entry name" value="HEAT_2"/>
    <property type="match status" value="2"/>
</dbReference>
<evidence type="ECO:0000313" key="2">
    <source>
        <dbReference type="Proteomes" id="UP000634476"/>
    </source>
</evidence>
<dbReference type="InterPro" id="IPR016024">
    <property type="entry name" value="ARM-type_fold"/>
</dbReference>
<dbReference type="InterPro" id="IPR011989">
    <property type="entry name" value="ARM-like"/>
</dbReference>
<dbReference type="EMBL" id="BOOK01000012">
    <property type="protein sequence ID" value="GIH99861.1"/>
    <property type="molecule type" value="Genomic_DNA"/>
</dbReference>
<reference evidence="1" key="1">
    <citation type="submission" date="2021-01" db="EMBL/GenBank/DDBJ databases">
        <title>Whole genome shotgun sequence of Planobispora takensis NBRC 109077.</title>
        <authorList>
            <person name="Komaki H."/>
            <person name="Tamura T."/>
        </authorList>
    </citation>
    <scope>NUCLEOTIDE SEQUENCE</scope>
    <source>
        <strain evidence="1">NBRC 109077</strain>
    </source>
</reference>
<dbReference type="Proteomes" id="UP000634476">
    <property type="component" value="Unassembled WGS sequence"/>
</dbReference>
<dbReference type="RefSeq" id="WP_203874302.1">
    <property type="nucleotide sequence ID" value="NZ_BOOK01000012.1"/>
</dbReference>
<gene>
    <name evidence="1" type="ORF">Pta02_18700</name>
</gene>
<accession>A0A8J3SVJ9</accession>
<proteinExistence type="predicted"/>
<dbReference type="SUPFAM" id="SSF48371">
    <property type="entry name" value="ARM repeat"/>
    <property type="match status" value="1"/>
</dbReference>
<comment type="caution">
    <text evidence="1">The sequence shown here is derived from an EMBL/GenBank/DDBJ whole genome shotgun (WGS) entry which is preliminary data.</text>
</comment>
<organism evidence="1 2">
    <name type="scientific">Planobispora takensis</name>
    <dbReference type="NCBI Taxonomy" id="1367882"/>
    <lineage>
        <taxon>Bacteria</taxon>
        <taxon>Bacillati</taxon>
        <taxon>Actinomycetota</taxon>
        <taxon>Actinomycetes</taxon>
        <taxon>Streptosporangiales</taxon>
        <taxon>Streptosporangiaceae</taxon>
        <taxon>Planobispora</taxon>
    </lineage>
</organism>
<name>A0A8J3SVJ9_9ACTN</name>